<dbReference type="EMBL" id="QRZM01000007">
    <property type="protein sequence ID" value="RGV74398.1"/>
    <property type="molecule type" value="Genomic_DNA"/>
</dbReference>
<keyword evidence="8 9" id="KW-0472">Membrane</keyword>
<evidence type="ECO:0000256" key="2">
    <source>
        <dbReference type="ARBA" id="ARBA00009047"/>
    </source>
</evidence>
<dbReference type="InterPro" id="IPR050901">
    <property type="entry name" value="BP-dep_ABC_trans_perm"/>
</dbReference>
<feature type="transmembrane region" description="Helical" evidence="9">
    <location>
        <begin position="84"/>
        <end position="104"/>
    </location>
</feature>
<dbReference type="GO" id="GO:0005886">
    <property type="term" value="C:plasma membrane"/>
    <property type="evidence" value="ECO:0007669"/>
    <property type="project" value="UniProtKB-SubCell"/>
</dbReference>
<keyword evidence="5" id="KW-0762">Sugar transport</keyword>
<keyword evidence="3 9" id="KW-0813">Transport</keyword>
<proteinExistence type="inferred from homology"/>
<comment type="caution">
    <text evidence="11">The sequence shown here is derived from an EMBL/GenBank/DDBJ whole genome shotgun (WGS) entry which is preliminary data.</text>
</comment>
<feature type="transmembrane region" description="Helical" evidence="9">
    <location>
        <begin position="148"/>
        <end position="171"/>
    </location>
</feature>
<keyword evidence="4" id="KW-1003">Cell membrane</keyword>
<evidence type="ECO:0000313" key="11">
    <source>
        <dbReference type="EMBL" id="RGV74398.1"/>
    </source>
</evidence>
<dbReference type="PANTHER" id="PTHR32243:SF50">
    <property type="entry name" value="MALTOSE_MALTODEXTRIN TRANSPORT SYSTEM PERMEASE PROTEIN MALG"/>
    <property type="match status" value="1"/>
</dbReference>
<dbReference type="Proteomes" id="UP000284543">
    <property type="component" value="Unassembled WGS sequence"/>
</dbReference>
<keyword evidence="6 9" id="KW-0812">Transmembrane</keyword>
<comment type="similarity">
    <text evidence="2">Belongs to the binding-protein-dependent transport system permease family. MalFG subfamily.</text>
</comment>
<sequence length="286" mass="32431">MKTKTAHRGMRRSKLLSGTATYLILGFCVVIVLIPILWMVSTSIKIESETITIPPRWIPEHPTAMSYMRLWKEYPFLTYFKNSIIISVGAVVVSVMFSCLAGYGVTRFRFKGKESFLGFILMTQMFPSIMLLIPYYKVLDMYGLKDSLVGMMCVYISFTIPFCSWMMVGFFRTIPLELDEAAIIDGCSRWKAFYKITLPMTLPGISSSAIYAFITAWNEYMFAQVLIISPELKTLPLGIAELNGFYKILWNDLMAASVIASLPLIILFIFLQKYFISGLTAGAVKQ</sequence>
<evidence type="ECO:0000256" key="6">
    <source>
        <dbReference type="ARBA" id="ARBA00022692"/>
    </source>
</evidence>
<feature type="domain" description="ABC transmembrane type-1" evidence="10">
    <location>
        <begin position="80"/>
        <end position="271"/>
    </location>
</feature>
<dbReference type="GO" id="GO:0055085">
    <property type="term" value="P:transmembrane transport"/>
    <property type="evidence" value="ECO:0007669"/>
    <property type="project" value="InterPro"/>
</dbReference>
<dbReference type="InterPro" id="IPR000515">
    <property type="entry name" value="MetI-like"/>
</dbReference>
<dbReference type="AlphaFoldDB" id="A0A412Z383"/>
<dbReference type="PROSITE" id="PS50928">
    <property type="entry name" value="ABC_TM1"/>
    <property type="match status" value="1"/>
</dbReference>
<feature type="transmembrane region" description="Helical" evidence="9">
    <location>
        <begin position="192"/>
        <end position="214"/>
    </location>
</feature>
<feature type="transmembrane region" description="Helical" evidence="9">
    <location>
        <begin position="253"/>
        <end position="271"/>
    </location>
</feature>
<evidence type="ECO:0000256" key="8">
    <source>
        <dbReference type="ARBA" id="ARBA00023136"/>
    </source>
</evidence>
<reference evidence="11 12" key="1">
    <citation type="submission" date="2018-08" db="EMBL/GenBank/DDBJ databases">
        <title>A genome reference for cultivated species of the human gut microbiota.</title>
        <authorList>
            <person name="Zou Y."/>
            <person name="Xue W."/>
            <person name="Luo G."/>
        </authorList>
    </citation>
    <scope>NUCLEOTIDE SEQUENCE [LARGE SCALE GENOMIC DNA]</scope>
    <source>
        <strain evidence="11 12">AF14-18</strain>
    </source>
</reference>
<evidence type="ECO:0000256" key="5">
    <source>
        <dbReference type="ARBA" id="ARBA00022597"/>
    </source>
</evidence>
<dbReference type="Gene3D" id="1.10.3720.10">
    <property type="entry name" value="MetI-like"/>
    <property type="match status" value="1"/>
</dbReference>
<accession>A0A412Z383</accession>
<dbReference type="RefSeq" id="WP_118019018.1">
    <property type="nucleotide sequence ID" value="NZ_CAUFHZ010000003.1"/>
</dbReference>
<evidence type="ECO:0000256" key="1">
    <source>
        <dbReference type="ARBA" id="ARBA00004651"/>
    </source>
</evidence>
<dbReference type="SUPFAM" id="SSF161098">
    <property type="entry name" value="MetI-like"/>
    <property type="match status" value="1"/>
</dbReference>
<evidence type="ECO:0000256" key="9">
    <source>
        <dbReference type="RuleBase" id="RU363032"/>
    </source>
</evidence>
<evidence type="ECO:0000259" key="10">
    <source>
        <dbReference type="PROSITE" id="PS50928"/>
    </source>
</evidence>
<name>A0A412Z383_9FIRM</name>
<evidence type="ECO:0000256" key="7">
    <source>
        <dbReference type="ARBA" id="ARBA00022989"/>
    </source>
</evidence>
<dbReference type="PANTHER" id="PTHR32243">
    <property type="entry name" value="MALTOSE TRANSPORT SYSTEM PERMEASE-RELATED"/>
    <property type="match status" value="1"/>
</dbReference>
<dbReference type="CDD" id="cd06261">
    <property type="entry name" value="TM_PBP2"/>
    <property type="match status" value="1"/>
</dbReference>
<feature type="transmembrane region" description="Helical" evidence="9">
    <location>
        <begin position="116"/>
        <end position="136"/>
    </location>
</feature>
<keyword evidence="7 9" id="KW-1133">Transmembrane helix</keyword>
<organism evidence="11 12">
    <name type="scientific">Enterocloster bolteae</name>
    <dbReference type="NCBI Taxonomy" id="208479"/>
    <lineage>
        <taxon>Bacteria</taxon>
        <taxon>Bacillati</taxon>
        <taxon>Bacillota</taxon>
        <taxon>Clostridia</taxon>
        <taxon>Lachnospirales</taxon>
        <taxon>Lachnospiraceae</taxon>
        <taxon>Enterocloster</taxon>
    </lineage>
</organism>
<comment type="subcellular location">
    <subcellularLocation>
        <location evidence="1 9">Cell membrane</location>
        <topology evidence="1 9">Multi-pass membrane protein</topology>
    </subcellularLocation>
</comment>
<evidence type="ECO:0000256" key="3">
    <source>
        <dbReference type="ARBA" id="ARBA00022448"/>
    </source>
</evidence>
<dbReference type="InterPro" id="IPR035906">
    <property type="entry name" value="MetI-like_sf"/>
</dbReference>
<evidence type="ECO:0000313" key="12">
    <source>
        <dbReference type="Proteomes" id="UP000284543"/>
    </source>
</evidence>
<dbReference type="Pfam" id="PF00528">
    <property type="entry name" value="BPD_transp_1"/>
    <property type="match status" value="1"/>
</dbReference>
<evidence type="ECO:0000256" key="4">
    <source>
        <dbReference type="ARBA" id="ARBA00022475"/>
    </source>
</evidence>
<protein>
    <submittedName>
        <fullName evidence="11">Carbohydrate ABC transporter permease</fullName>
    </submittedName>
</protein>
<feature type="transmembrane region" description="Helical" evidence="9">
    <location>
        <begin position="20"/>
        <end position="40"/>
    </location>
</feature>
<gene>
    <name evidence="11" type="ORF">DWW02_17190</name>
</gene>